<dbReference type="RefSeq" id="WP_206868958.1">
    <property type="nucleotide sequence ID" value="NZ_BMBA01000001.1"/>
</dbReference>
<dbReference type="Proteomes" id="UP000663802">
    <property type="component" value="Unassembled WGS sequence"/>
</dbReference>
<evidence type="ECO:0000313" key="1">
    <source>
        <dbReference type="EMBL" id="GFZ30884.1"/>
    </source>
</evidence>
<proteinExistence type="predicted"/>
<reference evidence="1 2" key="1">
    <citation type="journal article" date="2021" name="Int. J. Syst. Evol. Microbiol.">
        <title>Clostridium zeae sp. nov., isolated from corn silage.</title>
        <authorList>
            <person name="Kobayashi H."/>
            <person name="Tanizawa Y."/>
            <person name="Yagura M."/>
            <person name="Sakamoto M."/>
            <person name="Ohkuma M."/>
            <person name="Tohno M."/>
        </authorList>
    </citation>
    <scope>NUCLEOTIDE SEQUENCE [LARGE SCALE GENOMIC DNA]</scope>
    <source>
        <strain evidence="1 2">CSC2</strain>
    </source>
</reference>
<comment type="caution">
    <text evidence="1">The sequence shown here is derived from an EMBL/GenBank/DDBJ whole genome shotgun (WGS) entry which is preliminary data.</text>
</comment>
<organism evidence="1 2">
    <name type="scientific">Clostridium zeae</name>
    <dbReference type="NCBI Taxonomy" id="2759022"/>
    <lineage>
        <taxon>Bacteria</taxon>
        <taxon>Bacillati</taxon>
        <taxon>Bacillota</taxon>
        <taxon>Clostridia</taxon>
        <taxon>Eubacteriales</taxon>
        <taxon>Clostridiaceae</taxon>
        <taxon>Clostridium</taxon>
    </lineage>
</organism>
<name>A0ABQ1E867_9CLOT</name>
<evidence type="ECO:0008006" key="3">
    <source>
        <dbReference type="Google" id="ProtNLM"/>
    </source>
</evidence>
<evidence type="ECO:0000313" key="2">
    <source>
        <dbReference type="Proteomes" id="UP000663802"/>
    </source>
</evidence>
<protein>
    <recommendedName>
        <fullName evidence="3">Butirosin biosynthesis protein H N-terminal domain-containing protein</fullName>
    </recommendedName>
</protein>
<sequence length="272" mass="32062">MRFYSDEIILSKYMQNYDKEKFTETVCFGLGCGLQFDYDSMTGVISPLRRNVIERFFQRMAYPVKVICIKESYSYPIKQIREYINNGCIPIIQFKEQYGLINDIDSKNNFFIQDYEGKQEKLLISEVLQASSVCRVFLIDNCFNEHFPSNYDLKIIYRSAIWIDASECLRSTSYLMGLREYDDYSDDMKYSLTSLFQMTRSKYADWLDKVSDELEDNSFSIASEKCRLIAELWSKYQESISQSKNGKLLLKDIYAHENELCKDLCNIVQVKI</sequence>
<keyword evidence="2" id="KW-1185">Reference proteome</keyword>
<gene>
    <name evidence="1" type="ORF">CSC2_14100</name>
</gene>
<dbReference type="EMBL" id="BMBA01000001">
    <property type="protein sequence ID" value="GFZ30884.1"/>
    <property type="molecule type" value="Genomic_DNA"/>
</dbReference>
<accession>A0ABQ1E867</accession>